<accession>A0ABW7R320</accession>
<dbReference type="InterPro" id="IPR016181">
    <property type="entry name" value="Acyl_CoA_acyltransferase"/>
</dbReference>
<organism evidence="2 3">
    <name type="scientific">Streptomyces longisporoflavus</name>
    <dbReference type="NCBI Taxonomy" id="28044"/>
    <lineage>
        <taxon>Bacteria</taxon>
        <taxon>Bacillati</taxon>
        <taxon>Actinomycetota</taxon>
        <taxon>Actinomycetes</taxon>
        <taxon>Kitasatosporales</taxon>
        <taxon>Streptomycetaceae</taxon>
        <taxon>Streptomyces</taxon>
    </lineage>
</organism>
<feature type="domain" description="N-acetyltransferase" evidence="1">
    <location>
        <begin position="6"/>
        <end position="174"/>
    </location>
</feature>
<evidence type="ECO:0000259" key="1">
    <source>
        <dbReference type="PROSITE" id="PS51186"/>
    </source>
</evidence>
<name>A0ABW7R320_9ACTN</name>
<keyword evidence="2" id="KW-0808">Transferase</keyword>
<keyword evidence="2" id="KW-0012">Acyltransferase</keyword>
<dbReference type="InterPro" id="IPR000182">
    <property type="entry name" value="GNAT_dom"/>
</dbReference>
<dbReference type="GO" id="GO:0016746">
    <property type="term" value="F:acyltransferase activity"/>
    <property type="evidence" value="ECO:0007669"/>
    <property type="project" value="UniProtKB-KW"/>
</dbReference>
<evidence type="ECO:0000313" key="2">
    <source>
        <dbReference type="EMBL" id="MFH8551668.1"/>
    </source>
</evidence>
<sequence length="174" mass="19724">MHDEAADLRPLLLEVYAEIYEAAARTDPFATVDRFAGGLDGWSRRPGWTCTVGYAGDQVAGYAYGAPLAADARWWRGLLTDVPREVTEENGSRTYALSELMVRAPWRKTGLSRRLHDTLLARRTEERATLLVDRQHPKVRALYESWGWKTLGDLRPHIPRAPLFHAMLLTLPAR</sequence>
<evidence type="ECO:0000313" key="3">
    <source>
        <dbReference type="Proteomes" id="UP001610818"/>
    </source>
</evidence>
<dbReference type="RefSeq" id="WP_397718703.1">
    <property type="nucleotide sequence ID" value="NZ_JBIRGN010000014.1"/>
</dbReference>
<dbReference type="Proteomes" id="UP001610818">
    <property type="component" value="Unassembled WGS sequence"/>
</dbReference>
<dbReference type="Gene3D" id="3.40.630.30">
    <property type="match status" value="1"/>
</dbReference>
<comment type="caution">
    <text evidence="2">The sequence shown here is derived from an EMBL/GenBank/DDBJ whole genome shotgun (WGS) entry which is preliminary data.</text>
</comment>
<gene>
    <name evidence="2" type="ORF">ACH4F9_42495</name>
</gene>
<dbReference type="SUPFAM" id="SSF55729">
    <property type="entry name" value="Acyl-CoA N-acyltransferases (Nat)"/>
    <property type="match status" value="1"/>
</dbReference>
<dbReference type="PROSITE" id="PS51186">
    <property type="entry name" value="GNAT"/>
    <property type="match status" value="1"/>
</dbReference>
<dbReference type="EC" id="2.3.1.-" evidence="2"/>
<proteinExistence type="predicted"/>
<dbReference type="Pfam" id="PF13673">
    <property type="entry name" value="Acetyltransf_10"/>
    <property type="match status" value="1"/>
</dbReference>
<protein>
    <submittedName>
        <fullName evidence="2">GNAT family N-acetyltransferase</fullName>
        <ecNumber evidence="2">2.3.1.-</ecNumber>
    </submittedName>
</protein>
<reference evidence="2 3" key="1">
    <citation type="submission" date="2024-10" db="EMBL/GenBank/DDBJ databases">
        <title>The Natural Products Discovery Center: Release of the First 8490 Sequenced Strains for Exploring Actinobacteria Biosynthetic Diversity.</title>
        <authorList>
            <person name="Kalkreuter E."/>
            <person name="Kautsar S.A."/>
            <person name="Yang D."/>
            <person name="Bader C.D."/>
            <person name="Teijaro C.N."/>
            <person name="Fluegel L."/>
            <person name="Davis C.M."/>
            <person name="Simpson J.R."/>
            <person name="Lauterbach L."/>
            <person name="Steele A.D."/>
            <person name="Gui C."/>
            <person name="Meng S."/>
            <person name="Li G."/>
            <person name="Viehrig K."/>
            <person name="Ye F."/>
            <person name="Su P."/>
            <person name="Kiefer A.F."/>
            <person name="Nichols A."/>
            <person name="Cepeda A.J."/>
            <person name="Yan W."/>
            <person name="Fan B."/>
            <person name="Jiang Y."/>
            <person name="Adhikari A."/>
            <person name="Zheng C.-J."/>
            <person name="Schuster L."/>
            <person name="Cowan T.M."/>
            <person name="Smanski M.J."/>
            <person name="Chevrette M.G."/>
            <person name="De Carvalho L.P.S."/>
            <person name="Shen B."/>
        </authorList>
    </citation>
    <scope>NUCLEOTIDE SEQUENCE [LARGE SCALE GENOMIC DNA]</scope>
    <source>
        <strain evidence="2 3">NPDC017990</strain>
    </source>
</reference>
<keyword evidence="3" id="KW-1185">Reference proteome</keyword>
<dbReference type="EMBL" id="JBIRGQ010000014">
    <property type="protein sequence ID" value="MFH8551668.1"/>
    <property type="molecule type" value="Genomic_DNA"/>
</dbReference>